<dbReference type="RefSeq" id="WP_062364758.1">
    <property type="nucleotide sequence ID" value="NZ_CAIGKF010000001.1"/>
</dbReference>
<feature type="domain" description="ABC transporter" evidence="5">
    <location>
        <begin position="4"/>
        <end position="246"/>
    </location>
</feature>
<accession>A0AAW8EI14</accession>
<evidence type="ECO:0000313" key="6">
    <source>
        <dbReference type="EMBL" id="MDP9972272.1"/>
    </source>
</evidence>
<dbReference type="PROSITE" id="PS50893">
    <property type="entry name" value="ABC_TRANSPORTER_2"/>
    <property type="match status" value="1"/>
</dbReference>
<dbReference type="GO" id="GO:0042941">
    <property type="term" value="P:D-alanine transmembrane transport"/>
    <property type="evidence" value="ECO:0007669"/>
    <property type="project" value="TreeGrafter"/>
</dbReference>
<dbReference type="GO" id="GO:0005524">
    <property type="term" value="F:ATP binding"/>
    <property type="evidence" value="ECO:0007669"/>
    <property type="project" value="UniProtKB-KW"/>
</dbReference>
<dbReference type="PANTHER" id="PTHR45772">
    <property type="entry name" value="CONSERVED COMPONENT OF ABC TRANSPORTER FOR NATURAL AMINO ACIDS-RELATED"/>
    <property type="match status" value="1"/>
</dbReference>
<name>A0AAW8EI14_VARPD</name>
<keyword evidence="3" id="KW-0547">Nucleotide-binding</keyword>
<organism evidence="6 7">
    <name type="scientific">Variovorax paradoxus</name>
    <dbReference type="NCBI Taxonomy" id="34073"/>
    <lineage>
        <taxon>Bacteria</taxon>
        <taxon>Pseudomonadati</taxon>
        <taxon>Pseudomonadota</taxon>
        <taxon>Betaproteobacteria</taxon>
        <taxon>Burkholderiales</taxon>
        <taxon>Comamonadaceae</taxon>
        <taxon>Variovorax</taxon>
    </lineage>
</organism>
<evidence type="ECO:0000256" key="1">
    <source>
        <dbReference type="ARBA" id="ARBA00022448"/>
    </source>
</evidence>
<dbReference type="GO" id="GO:0015192">
    <property type="term" value="F:L-phenylalanine transmembrane transporter activity"/>
    <property type="evidence" value="ECO:0007669"/>
    <property type="project" value="TreeGrafter"/>
</dbReference>
<keyword evidence="1" id="KW-0813">Transport</keyword>
<dbReference type="GO" id="GO:0005304">
    <property type="term" value="F:L-valine transmembrane transporter activity"/>
    <property type="evidence" value="ECO:0007669"/>
    <property type="project" value="TreeGrafter"/>
</dbReference>
<evidence type="ECO:0000256" key="3">
    <source>
        <dbReference type="ARBA" id="ARBA00022741"/>
    </source>
</evidence>
<dbReference type="EMBL" id="JAUSRV010000008">
    <property type="protein sequence ID" value="MDP9972272.1"/>
    <property type="molecule type" value="Genomic_DNA"/>
</dbReference>
<gene>
    <name evidence="6" type="ORF">J2W39_003514</name>
</gene>
<evidence type="ECO:0000256" key="4">
    <source>
        <dbReference type="ARBA" id="ARBA00022840"/>
    </source>
</evidence>
<dbReference type="InterPro" id="IPR027417">
    <property type="entry name" value="P-loop_NTPase"/>
</dbReference>
<dbReference type="SMART" id="SM00382">
    <property type="entry name" value="AAA"/>
    <property type="match status" value="1"/>
</dbReference>
<dbReference type="SUPFAM" id="SSF52540">
    <property type="entry name" value="P-loop containing nucleoside triphosphate hydrolases"/>
    <property type="match status" value="1"/>
</dbReference>
<evidence type="ECO:0000313" key="7">
    <source>
        <dbReference type="Proteomes" id="UP001224845"/>
    </source>
</evidence>
<dbReference type="InterPro" id="IPR051120">
    <property type="entry name" value="ABC_AA/LPS_Transport"/>
</dbReference>
<dbReference type="GO" id="GO:1903806">
    <property type="term" value="P:L-isoleucine import across plasma membrane"/>
    <property type="evidence" value="ECO:0007669"/>
    <property type="project" value="TreeGrafter"/>
</dbReference>
<dbReference type="GO" id="GO:0016887">
    <property type="term" value="F:ATP hydrolysis activity"/>
    <property type="evidence" value="ECO:0007669"/>
    <property type="project" value="InterPro"/>
</dbReference>
<keyword evidence="2" id="KW-0472">Membrane</keyword>
<evidence type="ECO:0000256" key="2">
    <source>
        <dbReference type="ARBA" id="ARBA00022475"/>
    </source>
</evidence>
<dbReference type="Pfam" id="PF00005">
    <property type="entry name" value="ABC_tran"/>
    <property type="match status" value="1"/>
</dbReference>
<dbReference type="Gene3D" id="3.40.50.300">
    <property type="entry name" value="P-loop containing nucleotide triphosphate hydrolases"/>
    <property type="match status" value="1"/>
</dbReference>
<dbReference type="Proteomes" id="UP001224845">
    <property type="component" value="Unassembled WGS sequence"/>
</dbReference>
<dbReference type="CDD" id="cd03219">
    <property type="entry name" value="ABC_Mj1267_LivG_branched"/>
    <property type="match status" value="1"/>
</dbReference>
<evidence type="ECO:0000259" key="5">
    <source>
        <dbReference type="PROSITE" id="PS50893"/>
    </source>
</evidence>
<comment type="caution">
    <text evidence="6">The sequence shown here is derived from an EMBL/GenBank/DDBJ whole genome shotgun (WGS) entry which is preliminary data.</text>
</comment>
<keyword evidence="2" id="KW-1003">Cell membrane</keyword>
<keyword evidence="4 6" id="KW-0067">ATP-binding</keyword>
<protein>
    <submittedName>
        <fullName evidence="6">Branched-chain amino acid transport system ATP-binding protein</fullName>
    </submittedName>
</protein>
<dbReference type="PANTHER" id="PTHR45772:SF7">
    <property type="entry name" value="AMINO ACID ABC TRANSPORTER ATP-BINDING PROTEIN"/>
    <property type="match status" value="1"/>
</dbReference>
<dbReference type="AlphaFoldDB" id="A0AAW8EI14"/>
<reference evidence="6" key="1">
    <citation type="submission" date="2023-07" db="EMBL/GenBank/DDBJ databases">
        <title>Sorghum-associated microbial communities from plants grown in Nebraska, USA.</title>
        <authorList>
            <person name="Schachtman D."/>
        </authorList>
    </citation>
    <scope>NUCLEOTIDE SEQUENCE</scope>
    <source>
        <strain evidence="6">DS3315</strain>
    </source>
</reference>
<dbReference type="GO" id="GO:1903805">
    <property type="term" value="P:L-valine import across plasma membrane"/>
    <property type="evidence" value="ECO:0007669"/>
    <property type="project" value="TreeGrafter"/>
</dbReference>
<sequence length="256" mass="27491">MSVLETRQLTRTFGAVVAANSLDVTIQRGEIVGVIGSNGAGKTTFINMVTGYLPATSGDILYEGRSVLGMKPRQITRLGLARSFQVAQLFPQLTVLDNVLMALAAAHEAQPSMLRHFETAEAVREARRILQAFGVAHYADSEASAVPQGARKLVDIAMALVSKPRMLLLDEPTSGVSADEKFPLMDAVMAAVRQSGVTVLFVEHDMEVVERYVSRILAFYSGEIIADGPPAAVLGNPRVQELVVGKRASAREEALA</sequence>
<dbReference type="GO" id="GO:0005886">
    <property type="term" value="C:plasma membrane"/>
    <property type="evidence" value="ECO:0007669"/>
    <property type="project" value="TreeGrafter"/>
</dbReference>
<proteinExistence type="predicted"/>
<dbReference type="GO" id="GO:0015188">
    <property type="term" value="F:L-isoleucine transmembrane transporter activity"/>
    <property type="evidence" value="ECO:0007669"/>
    <property type="project" value="TreeGrafter"/>
</dbReference>
<dbReference type="GeneID" id="99717997"/>
<dbReference type="InterPro" id="IPR003439">
    <property type="entry name" value="ABC_transporter-like_ATP-bd"/>
</dbReference>
<dbReference type="GO" id="GO:0015808">
    <property type="term" value="P:L-alanine transport"/>
    <property type="evidence" value="ECO:0007669"/>
    <property type="project" value="TreeGrafter"/>
</dbReference>
<dbReference type="InterPro" id="IPR003593">
    <property type="entry name" value="AAA+_ATPase"/>
</dbReference>